<evidence type="ECO:0000256" key="2">
    <source>
        <dbReference type="ARBA" id="ARBA00022692"/>
    </source>
</evidence>
<evidence type="ECO:0000313" key="7">
    <source>
        <dbReference type="EMBL" id="MET3731701.1"/>
    </source>
</evidence>
<dbReference type="Pfam" id="PF07291">
    <property type="entry name" value="MauE"/>
    <property type="match status" value="1"/>
</dbReference>
<proteinExistence type="predicted"/>
<feature type="transmembrane region" description="Helical" evidence="5">
    <location>
        <begin position="150"/>
        <end position="173"/>
    </location>
</feature>
<keyword evidence="8" id="KW-1185">Reference proteome</keyword>
<evidence type="ECO:0000256" key="5">
    <source>
        <dbReference type="SAM" id="Phobius"/>
    </source>
</evidence>
<dbReference type="NCBIfam" id="NF045576">
    <property type="entry name" value="BT_3928_fam"/>
    <property type="match status" value="1"/>
</dbReference>
<feature type="transmembrane region" description="Helical" evidence="5">
    <location>
        <begin position="52"/>
        <end position="73"/>
    </location>
</feature>
<dbReference type="RefSeq" id="WP_354508211.1">
    <property type="nucleotide sequence ID" value="NZ_JBEPMO010000005.1"/>
</dbReference>
<evidence type="ECO:0000313" key="8">
    <source>
        <dbReference type="Proteomes" id="UP001549146"/>
    </source>
</evidence>
<evidence type="ECO:0000259" key="6">
    <source>
        <dbReference type="Pfam" id="PF07291"/>
    </source>
</evidence>
<feature type="transmembrane region" description="Helical" evidence="5">
    <location>
        <begin position="80"/>
        <end position="100"/>
    </location>
</feature>
<dbReference type="Proteomes" id="UP001549146">
    <property type="component" value="Unassembled WGS sequence"/>
</dbReference>
<evidence type="ECO:0000256" key="3">
    <source>
        <dbReference type="ARBA" id="ARBA00022989"/>
    </source>
</evidence>
<keyword evidence="2 5" id="KW-0812">Transmembrane</keyword>
<feature type="transmembrane region" description="Helical" evidence="5">
    <location>
        <begin position="120"/>
        <end position="138"/>
    </location>
</feature>
<dbReference type="InterPro" id="IPR009908">
    <property type="entry name" value="Methylamine_util_MauE"/>
</dbReference>
<gene>
    <name evidence="7" type="ORF">ABID46_001275</name>
</gene>
<comment type="caution">
    <text evidence="7">The sequence shown here is derived from an EMBL/GenBank/DDBJ whole genome shotgun (WGS) entry which is preliminary data.</text>
</comment>
<evidence type="ECO:0000256" key="1">
    <source>
        <dbReference type="ARBA" id="ARBA00004141"/>
    </source>
</evidence>
<keyword evidence="3 5" id="KW-1133">Transmembrane helix</keyword>
<comment type="subcellular location">
    <subcellularLocation>
        <location evidence="1">Membrane</location>
        <topology evidence="1">Multi-pass membrane protein</topology>
    </subcellularLocation>
</comment>
<name>A0ABV2LTE8_9FLAO</name>
<feature type="domain" description="Methylamine utilisation protein MauE" evidence="6">
    <location>
        <begin position="1"/>
        <end position="135"/>
    </location>
</feature>
<feature type="transmembrane region" description="Helical" evidence="5">
    <location>
        <begin position="7"/>
        <end position="32"/>
    </location>
</feature>
<protein>
    <submittedName>
        <fullName evidence="7">Membrane protein YphA (DoxX/SURF4 family)</fullName>
    </submittedName>
</protein>
<keyword evidence="4 5" id="KW-0472">Membrane</keyword>
<evidence type="ECO:0000256" key="4">
    <source>
        <dbReference type="ARBA" id="ARBA00023136"/>
    </source>
</evidence>
<accession>A0ABV2LTE8</accession>
<reference evidence="7 8" key="1">
    <citation type="submission" date="2024-06" db="EMBL/GenBank/DDBJ databases">
        <title>Genomic Encyclopedia of Type Strains, Phase IV (KMG-IV): sequencing the most valuable type-strain genomes for metagenomic binning, comparative biology and taxonomic classification.</title>
        <authorList>
            <person name="Goeker M."/>
        </authorList>
    </citation>
    <scope>NUCLEOTIDE SEQUENCE [LARGE SCALE GENOMIC DNA]</scope>
    <source>
        <strain evidence="7 8">DSM 29388</strain>
    </source>
</reference>
<organism evidence="7 8">
    <name type="scientific">Moheibacter stercoris</name>
    <dbReference type="NCBI Taxonomy" id="1628251"/>
    <lineage>
        <taxon>Bacteria</taxon>
        <taxon>Pseudomonadati</taxon>
        <taxon>Bacteroidota</taxon>
        <taxon>Flavobacteriia</taxon>
        <taxon>Flavobacteriales</taxon>
        <taxon>Weeksellaceae</taxon>
        <taxon>Moheibacter</taxon>
    </lineage>
</organism>
<dbReference type="EMBL" id="JBEPMO010000005">
    <property type="protein sequence ID" value="MET3731701.1"/>
    <property type="molecule type" value="Genomic_DNA"/>
</dbReference>
<sequence length="375" mass="42737">MKYIVQICRFIVGIIFIISGFVKAIDPIGFGYKLEEYFAPDVFNIPFLHDLALPQATFFSIFEIVLGVFLLLGIFRKFTLWSLMILIVFFTFLTFYSAYFNKVTDCGCFGDAMKLTPWQSFWKDIFLLVQIIILFIGQKYITPLISNMKVNYGISAVVLLICGWISFTGIQYLPLIDFRAYAEGKSIVEGMKSAEELGLEPPQYEVIYTMKHKTTGEVVKITDTEYLADSKWYDEGTPWEMDTNAIENNKISAGYEPPVKDFILDCNGEDKTEFYLSESKVVFFVIPFVSQMTEEEKAKLNLLYAELTQKGVQVTALVNNDVEGAKFPYCFVDQITLKTIIRNNPGILAISKGTVLKKFHDNPMPNSDEILASFN</sequence>